<dbReference type="GO" id="GO:0003677">
    <property type="term" value="F:DNA binding"/>
    <property type="evidence" value="ECO:0007669"/>
    <property type="project" value="UniProtKB-KW"/>
</dbReference>
<dbReference type="InterPro" id="IPR000551">
    <property type="entry name" value="MerR-type_HTH_dom"/>
</dbReference>
<dbReference type="SUPFAM" id="SSF46955">
    <property type="entry name" value="Putative DNA-binding domain"/>
    <property type="match status" value="1"/>
</dbReference>
<accession>A0A0P1FTH5</accession>
<dbReference type="Pfam" id="PF09278">
    <property type="entry name" value="MerR-DNA-bind"/>
    <property type="match status" value="1"/>
</dbReference>
<feature type="domain" description="HTH merR-type" evidence="4">
    <location>
        <begin position="1"/>
        <end position="70"/>
    </location>
</feature>
<dbReference type="PROSITE" id="PS00552">
    <property type="entry name" value="HTH_MERR_1"/>
    <property type="match status" value="1"/>
</dbReference>
<dbReference type="InterPro" id="IPR015358">
    <property type="entry name" value="Tscrpt_reg_MerR_DNA-bd"/>
</dbReference>
<dbReference type="AlphaFoldDB" id="A0A0P1FTH5"/>
<dbReference type="PANTHER" id="PTHR30204:SF92">
    <property type="entry name" value="HTH-TYPE TRANSCRIPTIONAL REGULATOR ZNTR"/>
    <property type="match status" value="1"/>
</dbReference>
<proteinExistence type="predicted"/>
<sequence>MFSIGALSRETGVKVPTIRYYEQMGLIDAPARTEGNQRRYGHSELERLGFIKHARDLGFSIEAIQSLIELQDHPDRSCAEANAIAAEQLVDVRAKIERLKRLEGELARISEGCSGDGTSAKCYVLASLASHDHCSSEH</sequence>
<evidence type="ECO:0000259" key="4">
    <source>
        <dbReference type="PROSITE" id="PS50937"/>
    </source>
</evidence>
<keyword evidence="1" id="KW-0805">Transcription regulation</keyword>
<dbReference type="CDD" id="cd04785">
    <property type="entry name" value="HTH_CadR-PbrR-like"/>
    <property type="match status" value="1"/>
</dbReference>
<dbReference type="InterPro" id="IPR009061">
    <property type="entry name" value="DNA-bd_dom_put_sf"/>
</dbReference>
<dbReference type="RefSeq" id="WP_058243400.1">
    <property type="nucleotide sequence ID" value="NZ_CYSB01000005.1"/>
</dbReference>
<reference evidence="5 7" key="1">
    <citation type="submission" date="2015-09" db="EMBL/GenBank/DDBJ databases">
        <authorList>
            <person name="Rodrigo-Torres L."/>
            <person name="Arahal D.R."/>
        </authorList>
    </citation>
    <scope>NUCLEOTIDE SEQUENCE [LARGE SCALE GENOMIC DNA]</scope>
    <source>
        <strain evidence="5 7">CECT 5118</strain>
    </source>
</reference>
<dbReference type="InterPro" id="IPR047057">
    <property type="entry name" value="MerR_fam"/>
</dbReference>
<evidence type="ECO:0000256" key="2">
    <source>
        <dbReference type="ARBA" id="ARBA00023125"/>
    </source>
</evidence>
<dbReference type="GO" id="GO:0003700">
    <property type="term" value="F:DNA-binding transcription factor activity"/>
    <property type="evidence" value="ECO:0007669"/>
    <property type="project" value="InterPro"/>
</dbReference>
<dbReference type="Proteomes" id="UP000051086">
    <property type="component" value="Unassembled WGS sequence"/>
</dbReference>
<keyword evidence="3" id="KW-0804">Transcription</keyword>
<evidence type="ECO:0000313" key="6">
    <source>
        <dbReference type="EMBL" id="CUH72176.1"/>
    </source>
</evidence>
<dbReference type="PRINTS" id="PR00040">
    <property type="entry name" value="HTHMERR"/>
</dbReference>
<evidence type="ECO:0000313" key="5">
    <source>
        <dbReference type="EMBL" id="CUH62874.1"/>
    </source>
</evidence>
<dbReference type="SMART" id="SM00422">
    <property type="entry name" value="HTH_MERR"/>
    <property type="match status" value="1"/>
</dbReference>
<dbReference type="EMBL" id="CYSC01000027">
    <property type="protein sequence ID" value="CUH72176.1"/>
    <property type="molecule type" value="Genomic_DNA"/>
</dbReference>
<dbReference type="EMBL" id="CYSB01000005">
    <property type="protein sequence ID" value="CUH62874.1"/>
    <property type="molecule type" value="Genomic_DNA"/>
</dbReference>
<dbReference type="Proteomes" id="UP000051887">
    <property type="component" value="Unassembled WGS sequence"/>
</dbReference>
<organism evidence="6 8">
    <name type="scientific">Thalassovita autumnalis</name>
    <dbReference type="NCBI Taxonomy" id="2072972"/>
    <lineage>
        <taxon>Bacteria</taxon>
        <taxon>Pseudomonadati</taxon>
        <taxon>Pseudomonadota</taxon>
        <taxon>Alphaproteobacteria</taxon>
        <taxon>Rhodobacterales</taxon>
        <taxon>Roseobacteraceae</taxon>
        <taxon>Thalassovita</taxon>
    </lineage>
</organism>
<reference evidence="6 8" key="2">
    <citation type="submission" date="2015-09" db="EMBL/GenBank/DDBJ databases">
        <authorList>
            <consortium name="Swine Surveillance"/>
        </authorList>
    </citation>
    <scope>NUCLEOTIDE SEQUENCE [LARGE SCALE GENOMIC DNA]</scope>
    <source>
        <strain evidence="6 8">5120</strain>
    </source>
</reference>
<dbReference type="Pfam" id="PF00376">
    <property type="entry name" value="MerR"/>
    <property type="match status" value="1"/>
</dbReference>
<name>A0A0P1FTH5_9RHOB</name>
<dbReference type="PANTHER" id="PTHR30204">
    <property type="entry name" value="REDOX-CYCLING DRUG-SENSING TRANSCRIPTIONAL ACTIVATOR SOXR"/>
    <property type="match status" value="1"/>
</dbReference>
<keyword evidence="2" id="KW-0238">DNA-binding</keyword>
<evidence type="ECO:0000256" key="1">
    <source>
        <dbReference type="ARBA" id="ARBA00023015"/>
    </source>
</evidence>
<dbReference type="OrthoDB" id="9802944at2"/>
<evidence type="ECO:0000313" key="7">
    <source>
        <dbReference type="Proteomes" id="UP000051086"/>
    </source>
</evidence>
<evidence type="ECO:0000313" key="8">
    <source>
        <dbReference type="Proteomes" id="UP000051887"/>
    </source>
</evidence>
<dbReference type="Gene3D" id="1.10.1660.10">
    <property type="match status" value="1"/>
</dbReference>
<protein>
    <submittedName>
        <fullName evidence="6">Zn(II)-responsive regulator of zntA</fullName>
    </submittedName>
</protein>
<keyword evidence="7" id="KW-1185">Reference proteome</keyword>
<gene>
    <name evidence="6" type="primary">zntR_2</name>
    <name evidence="5" type="synonym">zntR_1</name>
    <name evidence="5" type="ORF">TL5118_00219</name>
    <name evidence="6" type="ORF">TL5120_01972</name>
</gene>
<dbReference type="PROSITE" id="PS50937">
    <property type="entry name" value="HTH_MERR_2"/>
    <property type="match status" value="1"/>
</dbReference>
<evidence type="ECO:0000256" key="3">
    <source>
        <dbReference type="ARBA" id="ARBA00023163"/>
    </source>
</evidence>